<dbReference type="GO" id="GO:0005886">
    <property type="term" value="C:plasma membrane"/>
    <property type="evidence" value="ECO:0007669"/>
    <property type="project" value="UniProtKB-SubCell"/>
</dbReference>
<keyword evidence="11" id="KW-1185">Reference proteome</keyword>
<evidence type="ECO:0000256" key="1">
    <source>
        <dbReference type="ARBA" id="ARBA00004651"/>
    </source>
</evidence>
<dbReference type="Gene3D" id="3.60.110.10">
    <property type="entry name" value="Carbon-nitrogen hydrolase"/>
    <property type="match status" value="1"/>
</dbReference>
<dbReference type="PANTHER" id="PTHR38686">
    <property type="entry name" value="APOLIPOPROTEIN N-ACYLTRANSFERASE"/>
    <property type="match status" value="1"/>
</dbReference>
<dbReference type="RefSeq" id="WP_139186684.1">
    <property type="nucleotide sequence ID" value="NZ_FNBP01000030.1"/>
</dbReference>
<comment type="similarity">
    <text evidence="2">Belongs to the CN hydrolase family. Apolipoprotein N-acyltransferase subfamily.</text>
</comment>
<evidence type="ECO:0000256" key="4">
    <source>
        <dbReference type="ARBA" id="ARBA00022679"/>
    </source>
</evidence>
<dbReference type="Pfam" id="PF00795">
    <property type="entry name" value="CN_hydrolase"/>
    <property type="match status" value="1"/>
</dbReference>
<evidence type="ECO:0000313" key="10">
    <source>
        <dbReference type="EMBL" id="SDH13357.1"/>
    </source>
</evidence>
<accession>A0A1G7ZXM8</accession>
<evidence type="ECO:0000256" key="7">
    <source>
        <dbReference type="ARBA" id="ARBA00023136"/>
    </source>
</evidence>
<feature type="non-terminal residue" evidence="10">
    <location>
        <position position="1"/>
    </location>
</feature>
<dbReference type="AlphaFoldDB" id="A0A1G7ZXM8"/>
<sequence length="161" mass="17289">GLGDFTPGPGPRTLAIPGAPLVAVAICYEIIFPGQVVDDLFRPDWIFNATNDAWFGASIGPEQHLASARMRAVEEGLPVVRAANTGISAIIDANGEIVARLDTGRTDVINESLPAARTATPYGRFGDWTFLSLICAAWTLRFAFGLAKQRHKSVKTNPKEP</sequence>
<dbReference type="InterPro" id="IPR036526">
    <property type="entry name" value="C-N_Hydrolase_sf"/>
</dbReference>
<keyword evidence="8 10" id="KW-0012">Acyltransferase</keyword>
<evidence type="ECO:0000256" key="2">
    <source>
        <dbReference type="ARBA" id="ARBA00010065"/>
    </source>
</evidence>
<dbReference type="InterPro" id="IPR004563">
    <property type="entry name" value="Apolipo_AcylTrfase"/>
</dbReference>
<protein>
    <submittedName>
        <fullName evidence="10">Apolipoprotein N-acyltransferase</fullName>
    </submittedName>
</protein>
<dbReference type="PROSITE" id="PS50263">
    <property type="entry name" value="CN_HYDROLASE"/>
    <property type="match status" value="1"/>
</dbReference>
<gene>
    <name evidence="10" type="ORF">SAMN04489759_1304</name>
</gene>
<name>A0A1G7ZXM8_9RHOB</name>
<evidence type="ECO:0000256" key="3">
    <source>
        <dbReference type="ARBA" id="ARBA00022475"/>
    </source>
</evidence>
<keyword evidence="3" id="KW-1003">Cell membrane</keyword>
<evidence type="ECO:0000259" key="9">
    <source>
        <dbReference type="PROSITE" id="PS50263"/>
    </source>
</evidence>
<dbReference type="InterPro" id="IPR003010">
    <property type="entry name" value="C-N_Hydrolase"/>
</dbReference>
<dbReference type="PANTHER" id="PTHR38686:SF1">
    <property type="entry name" value="APOLIPOPROTEIN N-ACYLTRANSFERASE"/>
    <property type="match status" value="1"/>
</dbReference>
<proteinExistence type="inferred from homology"/>
<dbReference type="OrthoDB" id="9804277at2"/>
<evidence type="ECO:0000256" key="6">
    <source>
        <dbReference type="ARBA" id="ARBA00022989"/>
    </source>
</evidence>
<comment type="subcellular location">
    <subcellularLocation>
        <location evidence="1">Cell membrane</location>
        <topology evidence="1">Multi-pass membrane protein</topology>
    </subcellularLocation>
</comment>
<dbReference type="CDD" id="cd07571">
    <property type="entry name" value="ALP_N-acyl_transferase"/>
    <property type="match status" value="1"/>
</dbReference>
<reference evidence="11" key="1">
    <citation type="submission" date="2016-10" db="EMBL/GenBank/DDBJ databases">
        <authorList>
            <person name="Varghese N."/>
            <person name="Submissions S."/>
        </authorList>
    </citation>
    <scope>NUCLEOTIDE SEQUENCE [LARGE SCALE GENOMIC DNA]</scope>
    <source>
        <strain evidence="11">DSM 16477</strain>
    </source>
</reference>
<feature type="domain" description="CN hydrolase" evidence="9">
    <location>
        <begin position="1"/>
        <end position="115"/>
    </location>
</feature>
<evidence type="ECO:0000256" key="8">
    <source>
        <dbReference type="ARBA" id="ARBA00023315"/>
    </source>
</evidence>
<keyword evidence="10" id="KW-0449">Lipoprotein</keyword>
<organism evidence="10 11">
    <name type="scientific">Sulfitobacter delicatus</name>
    <dbReference type="NCBI Taxonomy" id="218672"/>
    <lineage>
        <taxon>Bacteria</taxon>
        <taxon>Pseudomonadati</taxon>
        <taxon>Pseudomonadota</taxon>
        <taxon>Alphaproteobacteria</taxon>
        <taxon>Rhodobacterales</taxon>
        <taxon>Roseobacteraceae</taxon>
        <taxon>Sulfitobacter</taxon>
    </lineage>
</organism>
<evidence type="ECO:0000256" key="5">
    <source>
        <dbReference type="ARBA" id="ARBA00022692"/>
    </source>
</evidence>
<keyword evidence="5" id="KW-0812">Transmembrane</keyword>
<dbReference type="SUPFAM" id="SSF56317">
    <property type="entry name" value="Carbon-nitrogen hydrolase"/>
    <property type="match status" value="1"/>
</dbReference>
<evidence type="ECO:0000313" key="11">
    <source>
        <dbReference type="Proteomes" id="UP000199399"/>
    </source>
</evidence>
<dbReference type="STRING" id="218672.SAMN04489759_1304"/>
<dbReference type="EMBL" id="FNBP01000030">
    <property type="protein sequence ID" value="SDH13357.1"/>
    <property type="molecule type" value="Genomic_DNA"/>
</dbReference>
<dbReference type="GO" id="GO:0016410">
    <property type="term" value="F:N-acyltransferase activity"/>
    <property type="evidence" value="ECO:0007669"/>
    <property type="project" value="InterPro"/>
</dbReference>
<keyword evidence="6" id="KW-1133">Transmembrane helix</keyword>
<dbReference type="Proteomes" id="UP000199399">
    <property type="component" value="Unassembled WGS sequence"/>
</dbReference>
<dbReference type="GO" id="GO:0042158">
    <property type="term" value="P:lipoprotein biosynthetic process"/>
    <property type="evidence" value="ECO:0007669"/>
    <property type="project" value="InterPro"/>
</dbReference>
<keyword evidence="4 10" id="KW-0808">Transferase</keyword>
<keyword evidence="7" id="KW-0472">Membrane</keyword>